<sequence>MVPLFINLNRETANTYHLVLSAAGIGSRIRSANNRYYIDVPEPFVDSARDAVNRYLAENPTPVAPVDPPDDAAPPVPVNISGVAVALFLLAVHMAVVTSAAPQDYVTVFGASARLILSGEWYRCATALLLHADAAHLAGNMAGMALFGGAVCAIMGTGVGWLLILACGIMGNLINAIAYGSGHLSVGASTSVFGAIGLLCAIRAITAMRTGKGWRPVAVLLGSSVALLAFLGAGERSDLGAHLFGVLAGLVAGSIHALVLGHPSGLRLQVASGILAAATLMLAWFRGAIG</sequence>
<keyword evidence="7" id="KW-0645">Protease</keyword>
<evidence type="ECO:0000256" key="5">
    <source>
        <dbReference type="SAM" id="Phobius"/>
    </source>
</evidence>
<organism evidence="7 8">
    <name type="scientific">Desulfosarcina ovata subsp. ovata</name>
    <dbReference type="NCBI Taxonomy" id="2752305"/>
    <lineage>
        <taxon>Bacteria</taxon>
        <taxon>Pseudomonadati</taxon>
        <taxon>Thermodesulfobacteriota</taxon>
        <taxon>Desulfobacteria</taxon>
        <taxon>Desulfobacterales</taxon>
        <taxon>Desulfosarcinaceae</taxon>
        <taxon>Desulfosarcina</taxon>
    </lineage>
</organism>
<dbReference type="Gene3D" id="1.20.1540.10">
    <property type="entry name" value="Rhomboid-like"/>
    <property type="match status" value="1"/>
</dbReference>
<evidence type="ECO:0000256" key="2">
    <source>
        <dbReference type="ARBA" id="ARBA00022692"/>
    </source>
</evidence>
<dbReference type="PANTHER" id="PTHR43066">
    <property type="entry name" value="RHOMBOID-RELATED PROTEIN"/>
    <property type="match status" value="1"/>
</dbReference>
<keyword evidence="8" id="KW-1185">Reference proteome</keyword>
<feature type="transmembrane region" description="Helical" evidence="5">
    <location>
        <begin position="266"/>
        <end position="285"/>
    </location>
</feature>
<dbReference type="SUPFAM" id="SSF144091">
    <property type="entry name" value="Rhomboid-like"/>
    <property type="match status" value="1"/>
</dbReference>
<evidence type="ECO:0000256" key="3">
    <source>
        <dbReference type="ARBA" id="ARBA00022989"/>
    </source>
</evidence>
<dbReference type="Pfam" id="PF01694">
    <property type="entry name" value="Rhomboid"/>
    <property type="match status" value="1"/>
</dbReference>
<comment type="subcellular location">
    <subcellularLocation>
        <location evidence="1">Membrane</location>
        <topology evidence="1">Multi-pass membrane protein</topology>
    </subcellularLocation>
</comment>
<dbReference type="Proteomes" id="UP000422108">
    <property type="component" value="Chromosome"/>
</dbReference>
<dbReference type="RefSeq" id="WP_155312962.1">
    <property type="nucleotide sequence ID" value="NZ_AP021879.1"/>
</dbReference>
<keyword evidence="2 5" id="KW-0812">Transmembrane</keyword>
<evidence type="ECO:0000256" key="1">
    <source>
        <dbReference type="ARBA" id="ARBA00004141"/>
    </source>
</evidence>
<name>A0A5K8AHM3_9BACT</name>
<proteinExistence type="predicted"/>
<dbReference type="InterPro" id="IPR022764">
    <property type="entry name" value="Peptidase_S54_rhomboid_dom"/>
</dbReference>
<feature type="transmembrane region" description="Helical" evidence="5">
    <location>
        <begin position="186"/>
        <end position="205"/>
    </location>
</feature>
<accession>A0A5K8AHM3</accession>
<feature type="transmembrane region" description="Helical" evidence="5">
    <location>
        <begin position="78"/>
        <end position="98"/>
    </location>
</feature>
<keyword evidence="7" id="KW-0378">Hydrolase</keyword>
<dbReference type="GO" id="GO:0004252">
    <property type="term" value="F:serine-type endopeptidase activity"/>
    <property type="evidence" value="ECO:0007669"/>
    <property type="project" value="InterPro"/>
</dbReference>
<dbReference type="PANTHER" id="PTHR43066:SF5">
    <property type="entry name" value="RHOMBOID-LIKE PROTEIN 11, CHLOROPLASTIC-RELATED"/>
    <property type="match status" value="1"/>
</dbReference>
<dbReference type="InterPro" id="IPR035952">
    <property type="entry name" value="Rhomboid-like_sf"/>
</dbReference>
<feature type="transmembrane region" description="Helical" evidence="5">
    <location>
        <begin position="134"/>
        <end position="154"/>
    </location>
</feature>
<feature type="domain" description="Peptidase S54 rhomboid" evidence="6">
    <location>
        <begin position="119"/>
        <end position="255"/>
    </location>
</feature>
<feature type="transmembrane region" description="Helical" evidence="5">
    <location>
        <begin position="239"/>
        <end position="259"/>
    </location>
</feature>
<dbReference type="GO" id="GO:0016020">
    <property type="term" value="C:membrane"/>
    <property type="evidence" value="ECO:0007669"/>
    <property type="project" value="UniProtKB-SubCell"/>
</dbReference>
<protein>
    <submittedName>
        <fullName evidence="7">Rhomboid family intramembrane serine protease</fullName>
    </submittedName>
</protein>
<feature type="transmembrane region" description="Helical" evidence="5">
    <location>
        <begin position="217"/>
        <end position="233"/>
    </location>
</feature>
<dbReference type="AlphaFoldDB" id="A0A5K8AHM3"/>
<keyword evidence="3 5" id="KW-1133">Transmembrane helix</keyword>
<evidence type="ECO:0000313" key="8">
    <source>
        <dbReference type="Proteomes" id="UP000422108"/>
    </source>
</evidence>
<reference evidence="7 8" key="1">
    <citation type="submission" date="2019-11" db="EMBL/GenBank/DDBJ databases">
        <title>Comparative genomics of hydrocarbon-degrading Desulfosarcina strains.</title>
        <authorList>
            <person name="Watanabe M."/>
            <person name="Kojima H."/>
            <person name="Fukui M."/>
        </authorList>
    </citation>
    <scope>NUCLEOTIDE SEQUENCE [LARGE SCALE GENOMIC DNA]</scope>
    <source>
        <strain evidence="8">oXyS1</strain>
    </source>
</reference>
<evidence type="ECO:0000256" key="4">
    <source>
        <dbReference type="ARBA" id="ARBA00023136"/>
    </source>
</evidence>
<dbReference type="EMBL" id="AP021879">
    <property type="protein sequence ID" value="BBO92185.1"/>
    <property type="molecule type" value="Genomic_DNA"/>
</dbReference>
<dbReference type="GO" id="GO:0006508">
    <property type="term" value="P:proteolysis"/>
    <property type="evidence" value="ECO:0007669"/>
    <property type="project" value="UniProtKB-KW"/>
</dbReference>
<keyword evidence="4 5" id="KW-0472">Membrane</keyword>
<gene>
    <name evidence="7" type="ORF">DSCOOX_53650</name>
</gene>
<evidence type="ECO:0000313" key="7">
    <source>
        <dbReference type="EMBL" id="BBO92185.1"/>
    </source>
</evidence>
<evidence type="ECO:0000259" key="6">
    <source>
        <dbReference type="Pfam" id="PF01694"/>
    </source>
</evidence>